<sequence length="2000" mass="215469">MSKLAIVVVVRFSAKLLLLLLLSSSWIAVTEAEAEAQPQTQRDHAEQKFSLPAVPMPPPPPFPAAKHNFALNAFASGQMSSSSSSSSSGSTSSGSSSASGCGGLLKSRHGHIQTPNFPHRFATPIECIWIIDASDLPATAQGNVSIVIYLTQLYVLGGLKFTEYMYYSDDFKVPAHRVFTLNEDDVTQVTWVQFNSQYLEIRFTMASLDGTHLRALDRLLDVYGFNITYEVQHDVKTNQCNTLQCRFLGDCFASSDYSSYGCSCFPGFSGSDCGHGPLCQDAHTNVCQNGGTCKHIGDAAITCHCPGGYKGTRCEIPEINETTQGCTGNASSNNCHHACNFDNYNNLGSSSSSSSPFAIIKGNRNAARTGKTRYEVTMRLGANLTGYYRHAERDQLSGVMERQLGRVLRNFNITKISDLELISNTTDRLDITFHFFGIKGDSQRIREAITRMVERGRIGNFTLVSNFHHFDENPPLNMLELSVNQPQAAVREDSEFIISCTAQGSSRMQFQWFKDGASVNATKATREIWTTVLPPETKDVYTAILGVTKASRIDDGVYSCKVTDWGVEQCRSLHIHIKSPPRLRVDPASVTLQRGDSLRVRCLSPGNDDIKRYAQLGYSWTRNGILFQSDPATAMWEDLYPDGSILKINNIQKSAEYACLVSNSVRPVSRSVYINVIERNAAHVCLAESSYGVHWPTSAPGAPVITDCPRGFEGHSRRICEQRDAGNSSWLLPDFSGCVRDELLLIYNRFRALSAGFQQTNSSNILKSCFEYTLQRRQSFLPGEASFLIDMLHELDTYLQLKGTQLEREMAAEIILRILDKVMQNAQSLNSQQQIKKLQLLTQSAALNRETIAASQLATSTGGNSQATSSAAASSADSSTTLTAQGGGSSSSTGPAGDMVSGSGMTGGGSNSLGGSAAGKLQSAASGSASILTVDEDTLSLDRLNSLRIYMTSVKTLPFNLRIYGEDLFSDQLYMEIGLSSRLLHIMANSTIFASVISYKNLKSFLPKTYYTRGSDPKDADYVLTSRIIQTWLFQSNRSNDNFREPLDLPFEAGHVEIIFQHESVPKTGDWVAVCGHDYKASFDSTWRSDLCITKHLMENITRCICPLSGTYVVMLTKRQQNSTQQNAPQRPIFVIVSCACCLLQCCSAFLILLPIWCNRKCAVTFLKMQFCISTSSVMLIYLLGFMKMLPVNWHAIISSSLASLLLLGISTLIAIALVIHTELMPKKYLQIGTNKATATSSSSSASSPGSKHHQQQDKRRREHESLSLSNITQISAQSSGSGQNTNSSCRRRPAALSSGASSSSASAAASAASLQGSKAGIRGAIGISWLLPLLFAIAAPLICSIIGKWPRHWWLEIVWHKQSDETGGGDGNAAEFDGVYYSTHSLLNGDNLLLESEAFLGNASNGKRSGSDHTAFTEISSMGDDVATSTSSITASSGGSYMDMPVSWNRFGSLSALDAHGHPSTAAFTSGLSGSPSLSFLLFVCIDLLFIFLFCALFAILMKKLLWLWHKNRNVHTHPLDKFNMALHRRLGLLYRAGGLLVVKLCTDGFFIVYVNSSPDTLWAYPFGISCIILGFVILFCFVIKAESQLRGPPFLSSNGSSQNSSLKQTKFNTSKTSLDDNYCTTTTASINSPLTFYTNHDKEKESECAAVSLSMPSAGATSASPLQSKVGLELELTAANATGPVGMAGGAGAVVGGVQLPLTIISTAPPRAAVASKAETFLSGHQTALPLTVAASPATRCCALLSGGAGGSGGSGGNTGLPEMANALGYAYDTYTMGGLTGSLGRRALHHQPTHYQGEFVGLETLDILQGVQADSIIGIHTSAMLPTVTPAATHFVPLQHNPYVDFVPTSLMLTMPATAPAAGSAAPLPPPPTISGNLSATLPTPKTQKRVTILEPTSRTTFDPLLPTMVAAVVSTSTSVTSCAATTTAATPTTNTQSAMGGGCVTRNDATLDRITLDLDYLLNRGEGAGGDQTPPLPPPPPSVVTRTSDDPPQQTQ</sequence>
<feature type="region of interest" description="Disordered" evidence="3">
    <location>
        <begin position="35"/>
        <end position="55"/>
    </location>
</feature>
<feature type="disulfide bond" evidence="2">
    <location>
        <begin position="305"/>
        <end position="314"/>
    </location>
</feature>
<dbReference type="PROSITE" id="PS50026">
    <property type="entry name" value="EGF_3"/>
    <property type="match status" value="2"/>
</dbReference>
<dbReference type="InParanoid" id="B4NLH4"/>
<keyword evidence="1 2" id="KW-1015">Disulfide bond</keyword>
<dbReference type="InterPro" id="IPR000742">
    <property type="entry name" value="EGF"/>
</dbReference>
<evidence type="ECO:0000256" key="3">
    <source>
        <dbReference type="SAM" id="MobiDB-lite"/>
    </source>
</evidence>
<dbReference type="Gene3D" id="2.10.25.10">
    <property type="entry name" value="Laminin"/>
    <property type="match status" value="1"/>
</dbReference>
<dbReference type="PANTHER" id="PTHR45813">
    <property type="entry name" value="IG-LIKE DOMAIN-CONTAINING PROTEIN"/>
    <property type="match status" value="1"/>
</dbReference>
<evidence type="ECO:0000259" key="8">
    <source>
        <dbReference type="PROSITE" id="PS50227"/>
    </source>
</evidence>
<feature type="chain" id="PRO_5006458492" evidence="5">
    <location>
        <begin position="33"/>
        <end position="2000"/>
    </location>
</feature>
<feature type="domain" description="Ig-like" evidence="9">
    <location>
        <begin position="581"/>
        <end position="675"/>
    </location>
</feature>
<feature type="compositionally biased region" description="Low complexity" evidence="3">
    <location>
        <begin position="858"/>
        <end position="894"/>
    </location>
</feature>
<dbReference type="InterPro" id="IPR001879">
    <property type="entry name" value="GPCR_2_extracellular_dom"/>
</dbReference>
<evidence type="ECO:0000256" key="5">
    <source>
        <dbReference type="SAM" id="SignalP"/>
    </source>
</evidence>
<feature type="region of interest" description="Disordered" evidence="3">
    <location>
        <begin position="1239"/>
        <end position="1301"/>
    </location>
</feature>
<feature type="transmembrane region" description="Helical" evidence="4">
    <location>
        <begin position="1133"/>
        <end position="1154"/>
    </location>
</feature>
<dbReference type="InterPro" id="IPR036445">
    <property type="entry name" value="GPCR_2_extracell_dom_sf"/>
</dbReference>
<feature type="region of interest" description="Disordered" evidence="3">
    <location>
        <begin position="857"/>
        <end position="908"/>
    </location>
</feature>
<feature type="region of interest" description="Disordered" evidence="3">
    <location>
        <begin position="1967"/>
        <end position="2000"/>
    </location>
</feature>
<keyword evidence="4" id="KW-1133">Transmembrane helix</keyword>
<evidence type="ECO:0000259" key="6">
    <source>
        <dbReference type="PROSITE" id="PS01180"/>
    </source>
</evidence>
<feature type="transmembrane region" description="Helical" evidence="4">
    <location>
        <begin position="1328"/>
        <end position="1348"/>
    </location>
</feature>
<feature type="transmembrane region" description="Helical" evidence="4">
    <location>
        <begin position="1479"/>
        <end position="1502"/>
    </location>
</feature>
<dbReference type="PROSITE" id="PS01180">
    <property type="entry name" value="CUB"/>
    <property type="match status" value="1"/>
</dbReference>
<keyword evidence="2" id="KW-0245">EGF-like domain</keyword>
<feature type="region of interest" description="Disordered" evidence="3">
    <location>
        <begin position="82"/>
        <end position="101"/>
    </location>
</feature>
<dbReference type="InterPro" id="IPR036179">
    <property type="entry name" value="Ig-like_dom_sf"/>
</dbReference>
<name>B4NLH4_DROWI</name>
<feature type="domain" description="CUB" evidence="6">
    <location>
        <begin position="101"/>
        <end position="232"/>
    </location>
</feature>
<organism evidence="10 11">
    <name type="scientific">Drosophila willistoni</name>
    <name type="common">Fruit fly</name>
    <dbReference type="NCBI Taxonomy" id="7260"/>
    <lineage>
        <taxon>Eukaryota</taxon>
        <taxon>Metazoa</taxon>
        <taxon>Ecdysozoa</taxon>
        <taxon>Arthropoda</taxon>
        <taxon>Hexapoda</taxon>
        <taxon>Insecta</taxon>
        <taxon>Pterygota</taxon>
        <taxon>Neoptera</taxon>
        <taxon>Endopterygota</taxon>
        <taxon>Diptera</taxon>
        <taxon>Brachycera</taxon>
        <taxon>Muscomorpha</taxon>
        <taxon>Ephydroidea</taxon>
        <taxon>Drosophilidae</taxon>
        <taxon>Drosophila</taxon>
        <taxon>Sophophora</taxon>
    </lineage>
</organism>
<keyword evidence="11" id="KW-1185">Reference proteome</keyword>
<evidence type="ECO:0000256" key="1">
    <source>
        <dbReference type="ARBA" id="ARBA00023157"/>
    </source>
</evidence>
<dbReference type="HOGENOM" id="CLU_001946_0_0_1"/>
<dbReference type="InterPro" id="IPR000859">
    <property type="entry name" value="CUB_dom"/>
</dbReference>
<feature type="disulfide bond" evidence="2">
    <location>
        <begin position="264"/>
        <end position="273"/>
    </location>
</feature>
<dbReference type="PANTHER" id="PTHR45813:SF8">
    <property type="entry name" value="IG-LIKE DOMAIN-CONTAINING PROTEIN"/>
    <property type="match status" value="1"/>
</dbReference>
<gene>
    <name evidence="10" type="primary">Dwil\GK18398</name>
    <name evidence="10" type="ORF">Dwil_GK18398</name>
</gene>
<dbReference type="GO" id="GO:0016020">
    <property type="term" value="C:membrane"/>
    <property type="evidence" value="ECO:0007669"/>
    <property type="project" value="InterPro"/>
</dbReference>
<dbReference type="InterPro" id="IPR051587">
    <property type="entry name" value="Adhesion_GPCR"/>
</dbReference>
<dbReference type="PROSITE" id="PS50835">
    <property type="entry name" value="IG_LIKE"/>
    <property type="match status" value="2"/>
</dbReference>
<feature type="transmembrane region" description="Helical" evidence="4">
    <location>
        <begin position="1563"/>
        <end position="1585"/>
    </location>
</feature>
<dbReference type="InterPro" id="IPR003599">
    <property type="entry name" value="Ig_sub"/>
</dbReference>
<evidence type="ECO:0000259" key="9">
    <source>
        <dbReference type="PROSITE" id="PS50835"/>
    </source>
</evidence>
<dbReference type="SUPFAM" id="SSF49854">
    <property type="entry name" value="Spermadhesin, CUB domain"/>
    <property type="match status" value="1"/>
</dbReference>
<feature type="domain" description="G-protein coupled receptors family 2 profile 1" evidence="8">
    <location>
        <begin position="658"/>
        <end position="742"/>
    </location>
</feature>
<accession>B4NLH4</accession>
<dbReference type="PROSITE" id="PS01186">
    <property type="entry name" value="EGF_2"/>
    <property type="match status" value="2"/>
</dbReference>
<dbReference type="Proteomes" id="UP000007798">
    <property type="component" value="Unassembled WGS sequence"/>
</dbReference>
<dbReference type="Gene3D" id="2.60.120.290">
    <property type="entry name" value="Spermadhesin, CUB domain"/>
    <property type="match status" value="1"/>
</dbReference>
<feature type="compositionally biased region" description="Polar residues" evidence="3">
    <location>
        <begin position="1988"/>
        <end position="2000"/>
    </location>
</feature>
<evidence type="ECO:0000256" key="2">
    <source>
        <dbReference type="PROSITE-ProRule" id="PRU00076"/>
    </source>
</evidence>
<keyword evidence="4" id="KW-0472">Membrane</keyword>
<dbReference type="SUPFAM" id="SSF57196">
    <property type="entry name" value="EGF/Laminin"/>
    <property type="match status" value="1"/>
</dbReference>
<dbReference type="SUPFAM" id="SSF48726">
    <property type="entry name" value="Immunoglobulin"/>
    <property type="match status" value="2"/>
</dbReference>
<dbReference type="Gene3D" id="4.10.1240.10">
    <property type="entry name" value="GPCR, family 2, extracellular hormone receptor domain"/>
    <property type="match status" value="1"/>
</dbReference>
<dbReference type="FunFam" id="4.10.1240.10:FF:000026">
    <property type="entry name" value="Blast:Peroxidasin homolog"/>
    <property type="match status" value="1"/>
</dbReference>
<feature type="disulfide bond" evidence="2">
    <location>
        <begin position="245"/>
        <end position="262"/>
    </location>
</feature>
<feature type="transmembrane region" description="Helical" evidence="4">
    <location>
        <begin position="1534"/>
        <end position="1557"/>
    </location>
</feature>
<proteinExistence type="predicted"/>
<dbReference type="CDD" id="cd00096">
    <property type="entry name" value="Ig"/>
    <property type="match status" value="1"/>
</dbReference>
<feature type="transmembrane region" description="Helical" evidence="4">
    <location>
        <begin position="1197"/>
        <end position="1220"/>
    </location>
</feature>
<dbReference type="InterPro" id="IPR035914">
    <property type="entry name" value="Sperma_CUB_dom_sf"/>
</dbReference>
<keyword evidence="4" id="KW-0812">Transmembrane</keyword>
<dbReference type="GO" id="GO:0007189">
    <property type="term" value="P:adenylate cyclase-activating G protein-coupled receptor signaling pathway"/>
    <property type="evidence" value="ECO:0007669"/>
    <property type="project" value="TreeGrafter"/>
</dbReference>
<dbReference type="OrthoDB" id="6138650at2759"/>
<dbReference type="SMART" id="SM00408">
    <property type="entry name" value="IGc2"/>
    <property type="match status" value="2"/>
</dbReference>
<dbReference type="Pfam" id="PF13927">
    <property type="entry name" value="Ig_3"/>
    <property type="match status" value="1"/>
</dbReference>
<feature type="domain" description="Ig-like" evidence="9">
    <location>
        <begin position="474"/>
        <end position="574"/>
    </location>
</feature>
<feature type="compositionally biased region" description="Low complexity" evidence="3">
    <location>
        <begin position="82"/>
        <end position="99"/>
    </location>
</feature>
<keyword evidence="5" id="KW-0732">Signal</keyword>
<evidence type="ECO:0000313" key="10">
    <source>
        <dbReference type="EMBL" id="EDW85213.2"/>
    </source>
</evidence>
<feature type="compositionally biased region" description="Low complexity" evidence="3">
    <location>
        <begin position="1276"/>
        <end position="1301"/>
    </location>
</feature>
<evidence type="ECO:0000313" key="11">
    <source>
        <dbReference type="Proteomes" id="UP000007798"/>
    </source>
</evidence>
<dbReference type="InterPro" id="IPR003598">
    <property type="entry name" value="Ig_sub2"/>
</dbReference>
<feature type="signal peptide" evidence="5">
    <location>
        <begin position="1"/>
        <end position="32"/>
    </location>
</feature>
<feature type="compositionally biased region" description="Low complexity" evidence="3">
    <location>
        <begin position="1239"/>
        <end position="1248"/>
    </location>
</feature>
<comment type="caution">
    <text evidence="2">Lacks conserved residue(s) required for the propagation of feature annotation.</text>
</comment>
<feature type="domain" description="EGF-like" evidence="7">
    <location>
        <begin position="275"/>
        <end position="315"/>
    </location>
</feature>
<dbReference type="SMART" id="SM00181">
    <property type="entry name" value="EGF"/>
    <property type="match status" value="2"/>
</dbReference>
<reference evidence="10 11" key="1">
    <citation type="journal article" date="2007" name="Nature">
        <title>Evolution of genes and genomes on the Drosophila phylogeny.</title>
        <authorList>
            <consortium name="Drosophila 12 Genomes Consortium"/>
            <person name="Clark A.G."/>
            <person name="Eisen M.B."/>
            <person name="Smith D.R."/>
            <person name="Bergman C.M."/>
            <person name="Oliver B."/>
            <person name="Markow T.A."/>
            <person name="Kaufman T.C."/>
            <person name="Kellis M."/>
            <person name="Gelbart W."/>
            <person name="Iyer V.N."/>
            <person name="Pollard D.A."/>
            <person name="Sackton T.B."/>
            <person name="Larracuente A.M."/>
            <person name="Singh N.D."/>
            <person name="Abad J.P."/>
            <person name="Abt D.N."/>
            <person name="Adryan B."/>
            <person name="Aguade M."/>
            <person name="Akashi H."/>
            <person name="Anderson W.W."/>
            <person name="Aquadro C.F."/>
            <person name="Ardell D.H."/>
            <person name="Arguello R."/>
            <person name="Artieri C.G."/>
            <person name="Barbash D.A."/>
            <person name="Barker D."/>
            <person name="Barsanti P."/>
            <person name="Batterham P."/>
            <person name="Batzoglou S."/>
            <person name="Begun D."/>
            <person name="Bhutkar A."/>
            <person name="Blanco E."/>
            <person name="Bosak S.A."/>
            <person name="Bradley R.K."/>
            <person name="Brand A.D."/>
            <person name="Brent M.R."/>
            <person name="Brooks A.N."/>
            <person name="Brown R.H."/>
            <person name="Butlin R.K."/>
            <person name="Caggese C."/>
            <person name="Calvi B.R."/>
            <person name="Bernardo de Carvalho A."/>
            <person name="Caspi A."/>
            <person name="Castrezana S."/>
            <person name="Celniker S.E."/>
            <person name="Chang J.L."/>
            <person name="Chapple C."/>
            <person name="Chatterji S."/>
            <person name="Chinwalla A."/>
            <person name="Civetta A."/>
            <person name="Clifton S.W."/>
            <person name="Comeron J.M."/>
            <person name="Costello J.C."/>
            <person name="Coyne J.A."/>
            <person name="Daub J."/>
            <person name="David R.G."/>
            <person name="Delcher A.L."/>
            <person name="Delehaunty K."/>
            <person name="Do C.B."/>
            <person name="Ebling H."/>
            <person name="Edwards K."/>
            <person name="Eickbush T."/>
            <person name="Evans J.D."/>
            <person name="Filipski A."/>
            <person name="Findeiss S."/>
            <person name="Freyhult E."/>
            <person name="Fulton L."/>
            <person name="Fulton R."/>
            <person name="Garcia A.C."/>
            <person name="Gardiner A."/>
            <person name="Garfield D.A."/>
            <person name="Garvin B.E."/>
            <person name="Gibson G."/>
            <person name="Gilbert D."/>
            <person name="Gnerre S."/>
            <person name="Godfrey J."/>
            <person name="Good R."/>
            <person name="Gotea V."/>
            <person name="Gravely B."/>
            <person name="Greenberg A.J."/>
            <person name="Griffiths-Jones S."/>
            <person name="Gross S."/>
            <person name="Guigo R."/>
            <person name="Gustafson E.A."/>
            <person name="Haerty W."/>
            <person name="Hahn M.W."/>
            <person name="Halligan D.L."/>
            <person name="Halpern A.L."/>
            <person name="Halter G.M."/>
            <person name="Han M.V."/>
            <person name="Heger A."/>
            <person name="Hillier L."/>
            <person name="Hinrichs A.S."/>
            <person name="Holmes I."/>
            <person name="Hoskins R.A."/>
            <person name="Hubisz M.J."/>
            <person name="Hultmark D."/>
            <person name="Huntley M.A."/>
            <person name="Jaffe D.B."/>
            <person name="Jagadeeshan S."/>
            <person name="Jeck W.R."/>
            <person name="Johnson J."/>
            <person name="Jones C.D."/>
            <person name="Jordan W.C."/>
            <person name="Karpen G.H."/>
            <person name="Kataoka E."/>
            <person name="Keightley P.D."/>
            <person name="Kheradpour P."/>
            <person name="Kirkness E.F."/>
            <person name="Koerich L.B."/>
            <person name="Kristiansen K."/>
            <person name="Kudrna D."/>
            <person name="Kulathinal R.J."/>
            <person name="Kumar S."/>
            <person name="Kwok R."/>
            <person name="Lander E."/>
            <person name="Langley C.H."/>
            <person name="Lapoint R."/>
            <person name="Lazzaro B.P."/>
            <person name="Lee S.J."/>
            <person name="Levesque L."/>
            <person name="Li R."/>
            <person name="Lin C.F."/>
            <person name="Lin M.F."/>
            <person name="Lindblad-Toh K."/>
            <person name="Llopart A."/>
            <person name="Long M."/>
            <person name="Low L."/>
            <person name="Lozovsky E."/>
            <person name="Lu J."/>
            <person name="Luo M."/>
            <person name="Machado C.A."/>
            <person name="Makalowski W."/>
            <person name="Marzo M."/>
            <person name="Matsuda M."/>
            <person name="Matzkin L."/>
            <person name="McAllister B."/>
            <person name="McBride C.S."/>
            <person name="McKernan B."/>
            <person name="McKernan K."/>
            <person name="Mendez-Lago M."/>
            <person name="Minx P."/>
            <person name="Mollenhauer M.U."/>
            <person name="Montooth K."/>
            <person name="Mount S.M."/>
            <person name="Mu X."/>
            <person name="Myers E."/>
            <person name="Negre B."/>
            <person name="Newfeld S."/>
            <person name="Nielsen R."/>
            <person name="Noor M.A."/>
            <person name="O'Grady P."/>
            <person name="Pachter L."/>
            <person name="Papaceit M."/>
            <person name="Parisi M.J."/>
            <person name="Parisi M."/>
            <person name="Parts L."/>
            <person name="Pedersen J.S."/>
            <person name="Pesole G."/>
            <person name="Phillippy A.M."/>
            <person name="Ponting C.P."/>
            <person name="Pop M."/>
            <person name="Porcelli D."/>
            <person name="Powell J.R."/>
            <person name="Prohaska S."/>
            <person name="Pruitt K."/>
            <person name="Puig M."/>
            <person name="Quesneville H."/>
            <person name="Ram K.R."/>
            <person name="Rand D."/>
            <person name="Rasmussen M.D."/>
            <person name="Reed L.K."/>
            <person name="Reenan R."/>
            <person name="Reily A."/>
            <person name="Remington K.A."/>
            <person name="Rieger T.T."/>
            <person name="Ritchie M.G."/>
            <person name="Robin C."/>
            <person name="Rogers Y.H."/>
            <person name="Rohde C."/>
            <person name="Rozas J."/>
            <person name="Rubenfield M.J."/>
            <person name="Ruiz A."/>
            <person name="Russo S."/>
            <person name="Salzberg S.L."/>
            <person name="Sanchez-Gracia A."/>
            <person name="Saranga D.J."/>
            <person name="Sato H."/>
            <person name="Schaeffer S.W."/>
            <person name="Schatz M.C."/>
            <person name="Schlenke T."/>
            <person name="Schwartz R."/>
            <person name="Segarra C."/>
            <person name="Singh R.S."/>
            <person name="Sirot L."/>
            <person name="Sirota M."/>
            <person name="Sisneros N.B."/>
            <person name="Smith C.D."/>
            <person name="Smith T.F."/>
            <person name="Spieth J."/>
            <person name="Stage D.E."/>
            <person name="Stark A."/>
            <person name="Stephan W."/>
            <person name="Strausberg R.L."/>
            <person name="Strempel S."/>
            <person name="Sturgill D."/>
            <person name="Sutton G."/>
            <person name="Sutton G.G."/>
            <person name="Tao W."/>
            <person name="Teichmann S."/>
            <person name="Tobari Y.N."/>
            <person name="Tomimura Y."/>
            <person name="Tsolas J.M."/>
            <person name="Valente V.L."/>
            <person name="Venter E."/>
            <person name="Venter J.C."/>
            <person name="Vicario S."/>
            <person name="Vieira F.G."/>
            <person name="Vilella A.J."/>
            <person name="Villasante A."/>
            <person name="Walenz B."/>
            <person name="Wang J."/>
            <person name="Wasserman M."/>
            <person name="Watts T."/>
            <person name="Wilson D."/>
            <person name="Wilson R.K."/>
            <person name="Wing R.A."/>
            <person name="Wolfner M.F."/>
            <person name="Wong A."/>
            <person name="Wong G.K."/>
            <person name="Wu C.I."/>
            <person name="Wu G."/>
            <person name="Yamamoto D."/>
            <person name="Yang H.P."/>
            <person name="Yang S.P."/>
            <person name="Yorke J.A."/>
            <person name="Yoshida K."/>
            <person name="Zdobnov E."/>
            <person name="Zhang P."/>
            <person name="Zhang Y."/>
            <person name="Zimin A.V."/>
            <person name="Baldwin J."/>
            <person name="Abdouelleil A."/>
            <person name="Abdulkadir J."/>
            <person name="Abebe A."/>
            <person name="Abera B."/>
            <person name="Abreu J."/>
            <person name="Acer S.C."/>
            <person name="Aftuck L."/>
            <person name="Alexander A."/>
            <person name="An P."/>
            <person name="Anderson E."/>
            <person name="Anderson S."/>
            <person name="Arachi H."/>
            <person name="Azer M."/>
            <person name="Bachantsang P."/>
            <person name="Barry A."/>
            <person name="Bayul T."/>
            <person name="Berlin A."/>
            <person name="Bessette D."/>
            <person name="Bloom T."/>
            <person name="Blye J."/>
            <person name="Boguslavskiy L."/>
            <person name="Bonnet C."/>
            <person name="Boukhgalter B."/>
            <person name="Bourzgui I."/>
            <person name="Brown A."/>
            <person name="Cahill P."/>
            <person name="Channer S."/>
            <person name="Cheshatsang Y."/>
            <person name="Chuda L."/>
            <person name="Citroen M."/>
            <person name="Collymore A."/>
            <person name="Cooke P."/>
            <person name="Costello M."/>
            <person name="D'Aco K."/>
            <person name="Daza R."/>
            <person name="De Haan G."/>
            <person name="DeGray S."/>
            <person name="DeMaso C."/>
            <person name="Dhargay N."/>
            <person name="Dooley K."/>
            <person name="Dooley E."/>
            <person name="Doricent M."/>
            <person name="Dorje P."/>
            <person name="Dorjee K."/>
            <person name="Dupes A."/>
            <person name="Elong R."/>
            <person name="Falk J."/>
            <person name="Farina A."/>
            <person name="Faro S."/>
            <person name="Ferguson D."/>
            <person name="Fisher S."/>
            <person name="Foley C.D."/>
            <person name="Franke A."/>
            <person name="Friedrich D."/>
            <person name="Gadbois L."/>
            <person name="Gearin G."/>
            <person name="Gearin C.R."/>
            <person name="Giannoukos G."/>
            <person name="Goode T."/>
            <person name="Graham J."/>
            <person name="Grandbois E."/>
            <person name="Grewal S."/>
            <person name="Gyaltsen K."/>
            <person name="Hafez N."/>
            <person name="Hagos B."/>
            <person name="Hall J."/>
            <person name="Henson C."/>
            <person name="Hollinger A."/>
            <person name="Honan T."/>
            <person name="Huard M.D."/>
            <person name="Hughes L."/>
            <person name="Hurhula B."/>
            <person name="Husby M.E."/>
            <person name="Kamat A."/>
            <person name="Kanga B."/>
            <person name="Kashin S."/>
            <person name="Khazanovich D."/>
            <person name="Kisner P."/>
            <person name="Lance K."/>
            <person name="Lara M."/>
            <person name="Lee W."/>
            <person name="Lennon N."/>
            <person name="Letendre F."/>
            <person name="LeVine R."/>
            <person name="Lipovsky A."/>
            <person name="Liu X."/>
            <person name="Liu J."/>
            <person name="Liu S."/>
            <person name="Lokyitsang T."/>
            <person name="Lokyitsang Y."/>
            <person name="Lubonja R."/>
            <person name="Lui A."/>
            <person name="MacDonald P."/>
            <person name="Magnisalis V."/>
            <person name="Maru K."/>
            <person name="Matthews C."/>
            <person name="McCusker W."/>
            <person name="McDonough S."/>
            <person name="Mehta T."/>
            <person name="Meldrim J."/>
            <person name="Meneus L."/>
            <person name="Mihai O."/>
            <person name="Mihalev A."/>
            <person name="Mihova T."/>
            <person name="Mittelman R."/>
            <person name="Mlenga V."/>
            <person name="Montmayeur A."/>
            <person name="Mulrain L."/>
            <person name="Navidi A."/>
            <person name="Naylor J."/>
            <person name="Negash T."/>
            <person name="Nguyen T."/>
            <person name="Nguyen N."/>
            <person name="Nicol R."/>
            <person name="Norbu C."/>
            <person name="Norbu N."/>
            <person name="Novod N."/>
            <person name="O'Neill B."/>
            <person name="Osman S."/>
            <person name="Markiewicz E."/>
            <person name="Oyono O.L."/>
            <person name="Patti C."/>
            <person name="Phunkhang P."/>
            <person name="Pierre F."/>
            <person name="Priest M."/>
            <person name="Raghuraman S."/>
            <person name="Rege F."/>
            <person name="Reyes R."/>
            <person name="Rise C."/>
            <person name="Rogov P."/>
            <person name="Ross K."/>
            <person name="Ryan E."/>
            <person name="Settipalli S."/>
            <person name="Shea T."/>
            <person name="Sherpa N."/>
            <person name="Shi L."/>
            <person name="Shih D."/>
            <person name="Sparrow T."/>
            <person name="Spaulding J."/>
            <person name="Stalker J."/>
            <person name="Stange-Thomann N."/>
            <person name="Stavropoulos S."/>
            <person name="Stone C."/>
            <person name="Strader C."/>
            <person name="Tesfaye S."/>
            <person name="Thomson T."/>
            <person name="Thoulutsang Y."/>
            <person name="Thoulutsang D."/>
            <person name="Topham K."/>
            <person name="Topping I."/>
            <person name="Tsamla T."/>
            <person name="Vassiliev H."/>
            <person name="Vo A."/>
            <person name="Wangchuk T."/>
            <person name="Wangdi T."/>
            <person name="Weiand M."/>
            <person name="Wilkinson J."/>
            <person name="Wilson A."/>
            <person name="Yadav S."/>
            <person name="Young G."/>
            <person name="Yu Q."/>
            <person name="Zembek L."/>
            <person name="Zhong D."/>
            <person name="Zimmer A."/>
            <person name="Zwirko Z."/>
            <person name="Jaffe D.B."/>
            <person name="Alvarez P."/>
            <person name="Brockman W."/>
            <person name="Butler J."/>
            <person name="Chin C."/>
            <person name="Gnerre S."/>
            <person name="Grabherr M."/>
            <person name="Kleber M."/>
            <person name="Mauceli E."/>
            <person name="MacCallum I."/>
        </authorList>
    </citation>
    <scope>NUCLEOTIDE SEQUENCE [LARGE SCALE GENOMIC DNA]</scope>
    <source>
        <strain evidence="11">Tucson 14030-0811.24</strain>
    </source>
</reference>
<dbReference type="SMART" id="SM00409">
    <property type="entry name" value="IG"/>
    <property type="match status" value="2"/>
</dbReference>
<dbReference type="EMBL" id="CH964274">
    <property type="protein sequence ID" value="EDW85213.2"/>
    <property type="molecule type" value="Genomic_DNA"/>
</dbReference>
<feature type="transmembrane region" description="Helical" evidence="4">
    <location>
        <begin position="1166"/>
        <end position="1185"/>
    </location>
</feature>
<evidence type="ECO:0000256" key="4">
    <source>
        <dbReference type="SAM" id="Phobius"/>
    </source>
</evidence>
<protein>
    <submittedName>
        <fullName evidence="10">Uncharacterized protein</fullName>
    </submittedName>
</protein>
<dbReference type="PROSITE" id="PS00022">
    <property type="entry name" value="EGF_1"/>
    <property type="match status" value="2"/>
</dbReference>
<dbReference type="InterPro" id="IPR007110">
    <property type="entry name" value="Ig-like_dom"/>
</dbReference>
<feature type="compositionally biased region" description="Basic and acidic residues" evidence="3">
    <location>
        <begin position="1255"/>
        <end position="1266"/>
    </location>
</feature>
<dbReference type="InterPro" id="IPR013783">
    <property type="entry name" value="Ig-like_fold"/>
</dbReference>
<dbReference type="PROSITE" id="PS50227">
    <property type="entry name" value="G_PROTEIN_RECEP_F2_3"/>
    <property type="match status" value="1"/>
</dbReference>
<dbReference type="GO" id="GO:0004930">
    <property type="term" value="F:G protein-coupled receptor activity"/>
    <property type="evidence" value="ECO:0007669"/>
    <property type="project" value="InterPro"/>
</dbReference>
<feature type="domain" description="EGF-like" evidence="7">
    <location>
        <begin position="236"/>
        <end position="274"/>
    </location>
</feature>
<dbReference type="eggNOG" id="ENOG502RB63">
    <property type="taxonomic scope" value="Eukaryota"/>
</dbReference>
<dbReference type="CDD" id="cd00054">
    <property type="entry name" value="EGF_CA"/>
    <property type="match status" value="1"/>
</dbReference>
<dbReference type="Gene3D" id="2.60.40.10">
    <property type="entry name" value="Immunoglobulins"/>
    <property type="match status" value="2"/>
</dbReference>
<evidence type="ECO:0000259" key="7">
    <source>
        <dbReference type="PROSITE" id="PS50026"/>
    </source>
</evidence>